<dbReference type="AlphaFoldDB" id="A0A0B9A3B4"/>
<comment type="caution">
    <text evidence="1">The sequence shown here is derived from an EMBL/GenBank/DDBJ whole genome shotgun (WGS) entry which is preliminary data.</text>
</comment>
<protein>
    <submittedName>
        <fullName evidence="1">Signal peptide, camelysin</fullName>
    </submittedName>
</protein>
<dbReference type="EMBL" id="JTJZ01000016">
    <property type="protein sequence ID" value="KHS53252.1"/>
    <property type="molecule type" value="Genomic_DNA"/>
</dbReference>
<dbReference type="SUPFAM" id="SSF49265">
    <property type="entry name" value="Fibronectin type III"/>
    <property type="match status" value="1"/>
</dbReference>
<name>A0A0B9A3B4_BRELN</name>
<dbReference type="InterPro" id="IPR013783">
    <property type="entry name" value="Ig-like_fold"/>
</dbReference>
<evidence type="ECO:0000313" key="2">
    <source>
        <dbReference type="Proteomes" id="UP000031488"/>
    </source>
</evidence>
<proteinExistence type="predicted"/>
<dbReference type="InterPro" id="IPR023833">
    <property type="entry name" value="Signal_pept_SipW-depend-type"/>
</dbReference>
<accession>A0A0B9A3B4</accession>
<dbReference type="NCBIfam" id="TIGR04088">
    <property type="entry name" value="cognate_SipW"/>
    <property type="match status" value="1"/>
</dbReference>
<dbReference type="Gene3D" id="2.60.40.10">
    <property type="entry name" value="Immunoglobulins"/>
    <property type="match status" value="1"/>
</dbReference>
<gene>
    <name evidence="1" type="ORF">AE0388_1195</name>
</gene>
<dbReference type="Proteomes" id="UP000031488">
    <property type="component" value="Unassembled WGS sequence"/>
</dbReference>
<reference evidence="1 2" key="1">
    <citation type="submission" date="2014-11" db="EMBL/GenBank/DDBJ databases">
        <title>Draft Genome Sequence of Brevibacterium linens AE038-8.</title>
        <authorList>
            <person name="Maizel D."/>
            <person name="Utturkar S.M."/>
            <person name="Brown S.D."/>
            <person name="Ferrero M."/>
            <person name="Rosen B.P."/>
        </authorList>
    </citation>
    <scope>NUCLEOTIDE SEQUENCE [LARGE SCALE GENOMIC DNA]</scope>
    <source>
        <strain evidence="1 2">AE038-8</strain>
    </source>
</reference>
<keyword evidence="2" id="KW-1185">Reference proteome</keyword>
<dbReference type="GO" id="GO:0005975">
    <property type="term" value="P:carbohydrate metabolic process"/>
    <property type="evidence" value="ECO:0007669"/>
    <property type="project" value="UniProtKB-ARBA"/>
</dbReference>
<organism evidence="1 2">
    <name type="scientific">Brevibacterium linens</name>
    <dbReference type="NCBI Taxonomy" id="1703"/>
    <lineage>
        <taxon>Bacteria</taxon>
        <taxon>Bacillati</taxon>
        <taxon>Actinomycetota</taxon>
        <taxon>Actinomycetes</taxon>
        <taxon>Micrococcales</taxon>
        <taxon>Brevibacteriaceae</taxon>
        <taxon>Brevibacterium</taxon>
    </lineage>
</organism>
<sequence length="165" mass="17909">MTGRTSRRRSWRLTRLLLAVVALLALVAGPSAVNGTLASWSDSEASQGEFQAGSLNISDLKCSDNSVLLNLLGSELKLDWQPPPQVGEMKITYKVTVVKRRLLTSTTYEFTTTDTSITFKDPSLLNISTYEMTVQAMPVGNWTGNSMTANGHGVTIVLGLALRCN</sequence>
<dbReference type="InterPro" id="IPR036116">
    <property type="entry name" value="FN3_sf"/>
</dbReference>
<evidence type="ECO:0000313" key="1">
    <source>
        <dbReference type="EMBL" id="KHS53252.1"/>
    </source>
</evidence>